<dbReference type="EMBL" id="KX397369">
    <property type="protein sequence ID" value="ANZ49469.1"/>
    <property type="molecule type" value="Genomic_DNA"/>
</dbReference>
<sequence>MFYRDLERFAEALNRQDLAKDGKLHDVIYVLEHVDDAPRVAVSCEPCGAGVNRVCLSVRSAHGEIVLNFRADHEYLLVLRSYIRQPDHDNSLIVRWCDDYQGFGFPLEAHKRTVYEFVRAVVNGF</sequence>
<reference evidence="1 2" key="1">
    <citation type="submission" date="2016-06" db="EMBL/GenBank/DDBJ databases">
        <authorList>
            <person name="Kjaerup R.B."/>
            <person name="Dalgaard T.S."/>
            <person name="Juul-Madsen H.R."/>
        </authorList>
    </citation>
    <scope>NUCLEOTIDE SEQUENCE [LARGE SCALE GENOMIC DNA]</scope>
</reference>
<dbReference type="OrthoDB" id="23998at10239"/>
<organism evidence="1 2">
    <name type="scientific">Erwinia phage vB_EamM_Kwan</name>
    <dbReference type="NCBI Taxonomy" id="1883374"/>
    <lineage>
        <taxon>Viruses</taxon>
        <taxon>Duplodnaviria</taxon>
        <taxon>Heunggongvirae</taxon>
        <taxon>Uroviricota</taxon>
        <taxon>Caudoviricetes</taxon>
        <taxon>Chimalliviridae</taxon>
        <taxon>Wellingtonvirus</taxon>
        <taxon>Wellingtonvirus wellington</taxon>
    </lineage>
</organism>
<dbReference type="GeneID" id="29061961"/>
<dbReference type="Proteomes" id="UP000202923">
    <property type="component" value="Genome"/>
</dbReference>
<protein>
    <submittedName>
        <fullName evidence="1">Uncharacterized protein</fullName>
    </submittedName>
</protein>
<dbReference type="RefSeq" id="YP_009278722.1">
    <property type="nucleotide sequence ID" value="NC_031010.1"/>
</dbReference>
<dbReference type="KEGG" id="vg:29061961"/>
<evidence type="ECO:0000313" key="1">
    <source>
        <dbReference type="EMBL" id="ANZ49469.1"/>
    </source>
</evidence>
<evidence type="ECO:0000313" key="2">
    <source>
        <dbReference type="Proteomes" id="UP000202923"/>
    </source>
</evidence>
<accession>A0A1B2IDZ3</accession>
<proteinExistence type="predicted"/>
<gene>
    <name evidence="1" type="ORF">KWAN_117</name>
</gene>
<name>A0A1B2IDZ3_9CAUD</name>